<dbReference type="EMBL" id="VANR01000002">
    <property type="protein sequence ID" value="TMM30987.1"/>
    <property type="molecule type" value="Genomic_DNA"/>
</dbReference>
<name>A0A5S3N767_9FLAO</name>
<dbReference type="InterPro" id="IPR035986">
    <property type="entry name" value="PKD_dom_sf"/>
</dbReference>
<dbReference type="Gene3D" id="2.60.40.10">
    <property type="entry name" value="Immunoglobulins"/>
    <property type="match status" value="1"/>
</dbReference>
<dbReference type="AlphaFoldDB" id="A0A5S3N767"/>
<dbReference type="Pfam" id="PF00801">
    <property type="entry name" value="PKD"/>
    <property type="match status" value="1"/>
</dbReference>
<evidence type="ECO:0000259" key="1">
    <source>
        <dbReference type="PROSITE" id="PS50093"/>
    </source>
</evidence>
<proteinExistence type="predicted"/>
<evidence type="ECO:0000313" key="2">
    <source>
        <dbReference type="EMBL" id="TMM30987.1"/>
    </source>
</evidence>
<dbReference type="InterPro" id="IPR000601">
    <property type="entry name" value="PKD_dom"/>
</dbReference>
<sequence length="1195" mass="129951">MKNFLPLFILFFTLNLFSQKEANFWYFGNNAALDFNSGTPVPVSGSQLNTLEGCSSFADADGNLLFYVGASTPTTNNLTIWNKNNTPMPNGVGLEGDSSSSQSALTVPAPGKPNIYYLFTVGAQQPSNNAGFWYYTIDMSLNGGLGEVVAGPQDLGNPVDHSNWSEKVTAVRAKDCNAFWVISAHGNNFYAYKVDDMGVNVGNPTISNINGYNASADPRGYLKVSPDGSKLVSANMSNGAYLFDFNDETGEITNFNGARFAVQFDQSQVNGDVYGVEFSASSRRLYLSTGRINSSNENLYQIDLTQPTIEDMNNSVFLVHTYFNSRGALQLGPDGKIYWTSNESNFISVINNPEKLGRDCDYSHLSVKVGDGSVTASQGLPPFLSSLLLPIEITDADTNTAINNQDLKFCIGQDKTIVSEIVSGSGITYEWNFDNGTRISSVSSDKDLSLINIMPDDAGSYTLTVKLTDDCGNVTQYNATFNVDIFESATATQPSNIDFCDVDRDGFNEFDLQADRTSDILNGQDTTTFEVLYYTNLADATSGDNPIANPYTNPTAFSRQTIFARVQNKNASEACFDITSFELNVNDLPVPTQPTDYRICDDTASGSDTDGIIETFLLSSKDSEILGSLDASLYNITYHTTLTGAQTDNTTDAIDKNTNRTVTNSERIFVRIENVNNTSCNAVSNDAAGSSFTSFQLIVDPLPVLKANPELDHCVALGTTNPTVNLTLAESSISDTPNVRFEYYVDAAGTNRITDETAYPVISNTTQSVFVRVISDQDCARDLIELKINVGETPDNAYDDLQPPACDDFLDADGNDTPGANDDTDFITNFILDKTSIENEIKSNLTNPINIEIKYFENETDRNNTLNEIDITNYRNDINKIDITTNSDGIRFPIYYKILSTVNNNCQGLGEFYLQINAVPTANPVTDLELCDDGNDGDATNGLVQSFDLDSQTNDILGSQPSSDFTVTYHLSAADANAGSNPQNTPFTNTIPDSQEIFVRVTNNTTGCFTDHTSFNVIVNPLPIANFVDDLEVCDDNSDGSARNGFSQSIDLDAQTATILGSQDATINSVSYHRTLADAQSGNNPLSSPYSNLTPNRETIHVRVYNSATMCANGISNFDVIVNPEPTFTPVSNLSYCDDDLDGDDTNGIIQNIDLDSQIINLLGASQDPDDFNVTFHSSQADATSGDNNLTSPYT</sequence>
<feature type="non-terminal residue" evidence="2">
    <location>
        <position position="1195"/>
    </location>
</feature>
<protein>
    <submittedName>
        <fullName evidence="2">PKD domain-containing protein</fullName>
    </submittedName>
</protein>
<reference evidence="2 3" key="1">
    <citation type="submission" date="2019-05" db="EMBL/GenBank/DDBJ databases">
        <title>Polaribacter aestuariivivens sp. nov., isolated from a tidal flat.</title>
        <authorList>
            <person name="Yoon J.-H."/>
        </authorList>
    </citation>
    <scope>NUCLEOTIDE SEQUENCE [LARGE SCALE GENOMIC DNA]</scope>
    <source>
        <strain evidence="2 3">DBTF-3</strain>
    </source>
</reference>
<accession>A0A5S3N767</accession>
<dbReference type="Proteomes" id="UP000307140">
    <property type="component" value="Unassembled WGS sequence"/>
</dbReference>
<feature type="domain" description="PKD" evidence="1">
    <location>
        <begin position="423"/>
        <end position="490"/>
    </location>
</feature>
<dbReference type="CDD" id="cd00146">
    <property type="entry name" value="PKD"/>
    <property type="match status" value="1"/>
</dbReference>
<gene>
    <name evidence="2" type="ORF">FDT66_03200</name>
</gene>
<evidence type="ECO:0000313" key="3">
    <source>
        <dbReference type="Proteomes" id="UP000307140"/>
    </source>
</evidence>
<dbReference type="RefSeq" id="WP_138534718.1">
    <property type="nucleotide sequence ID" value="NZ_VANR01000002.1"/>
</dbReference>
<dbReference type="InterPro" id="IPR013783">
    <property type="entry name" value="Ig-like_fold"/>
</dbReference>
<comment type="caution">
    <text evidence="2">The sequence shown here is derived from an EMBL/GenBank/DDBJ whole genome shotgun (WGS) entry which is preliminary data.</text>
</comment>
<organism evidence="2 3">
    <name type="scientific">Polaribacter aestuariivivens</name>
    <dbReference type="NCBI Taxonomy" id="2304626"/>
    <lineage>
        <taxon>Bacteria</taxon>
        <taxon>Pseudomonadati</taxon>
        <taxon>Bacteroidota</taxon>
        <taxon>Flavobacteriia</taxon>
        <taxon>Flavobacteriales</taxon>
        <taxon>Flavobacteriaceae</taxon>
    </lineage>
</organism>
<dbReference type="OrthoDB" id="9765926at2"/>
<dbReference type="SUPFAM" id="SSF101898">
    <property type="entry name" value="NHL repeat"/>
    <property type="match status" value="1"/>
</dbReference>
<dbReference type="PROSITE" id="PS50093">
    <property type="entry name" value="PKD"/>
    <property type="match status" value="1"/>
</dbReference>
<keyword evidence="3" id="KW-1185">Reference proteome</keyword>
<dbReference type="SUPFAM" id="SSF49299">
    <property type="entry name" value="PKD domain"/>
    <property type="match status" value="1"/>
</dbReference>